<keyword evidence="6" id="KW-1185">Reference proteome</keyword>
<comment type="similarity">
    <text evidence="1">Belongs to the bacterial solute-binding protein 9 family.</text>
</comment>
<dbReference type="InterPro" id="IPR006127">
    <property type="entry name" value="ZnuA-like"/>
</dbReference>
<organism evidence="5 6">
    <name type="scientific">Hoylesella loescheii DSM 19665 = JCM 12249 = ATCC 15930</name>
    <dbReference type="NCBI Taxonomy" id="1122985"/>
    <lineage>
        <taxon>Bacteria</taxon>
        <taxon>Pseudomonadati</taxon>
        <taxon>Bacteroidota</taxon>
        <taxon>Bacteroidia</taxon>
        <taxon>Bacteroidales</taxon>
        <taxon>Prevotellaceae</taxon>
        <taxon>Hoylesella</taxon>
    </lineage>
</organism>
<evidence type="ECO:0000256" key="2">
    <source>
        <dbReference type="ARBA" id="ARBA00022448"/>
    </source>
</evidence>
<dbReference type="RefSeq" id="WP_018968110.1">
    <property type="nucleotide sequence ID" value="NZ_KB899221.1"/>
</dbReference>
<sequence length="277" mass="31497">MYKKILLFFAFVVLLLTSCSMPNGGSKRTVMVTIEPLRYFVEAIAGNRFTVKTMVPIGGNPETYDPTAQQMIELSHSDLYVKVGNIGFEQTWMKRLKANAPHTIIVDSSEGIVPIESSDDVPDPHTWMSCQNAAIIAQNIYKALLQIDREDSLYYKANLEKLLEKIEETSSQIRENITKEKVTTFLIYHPILTYYASEFDLHQIFIEDEGREPSAAQIKEIINSAKAKQVRVLFMQKEFANRNSETIANAVGAEIVDFNPLAYDWEKEMVKVSKSLK</sequence>
<proteinExistence type="inferred from homology"/>
<dbReference type="eggNOG" id="COG0803">
    <property type="taxonomic scope" value="Bacteria"/>
</dbReference>
<feature type="signal peptide" evidence="4">
    <location>
        <begin position="1"/>
        <end position="22"/>
    </location>
</feature>
<name>A0A069QMZ3_HOYLO</name>
<dbReference type="HOGENOM" id="CLU_016838_1_0_10"/>
<dbReference type="PATRIC" id="fig|1122985.7.peg.539"/>
<evidence type="ECO:0000313" key="6">
    <source>
        <dbReference type="Proteomes" id="UP000027442"/>
    </source>
</evidence>
<evidence type="ECO:0000256" key="3">
    <source>
        <dbReference type="ARBA" id="ARBA00022729"/>
    </source>
</evidence>
<evidence type="ECO:0000313" key="5">
    <source>
        <dbReference type="EMBL" id="KDR53399.1"/>
    </source>
</evidence>
<dbReference type="Pfam" id="PF01297">
    <property type="entry name" value="ZnuA"/>
    <property type="match status" value="1"/>
</dbReference>
<dbReference type="PROSITE" id="PS51257">
    <property type="entry name" value="PROKAR_LIPOPROTEIN"/>
    <property type="match status" value="1"/>
</dbReference>
<dbReference type="EMBL" id="JNGW01000016">
    <property type="protein sequence ID" value="KDR53399.1"/>
    <property type="molecule type" value="Genomic_DNA"/>
</dbReference>
<dbReference type="PANTHER" id="PTHR42953">
    <property type="entry name" value="HIGH-AFFINITY ZINC UPTAKE SYSTEM PROTEIN ZNUA-RELATED"/>
    <property type="match status" value="1"/>
</dbReference>
<feature type="chain" id="PRO_5001665550" evidence="4">
    <location>
        <begin position="23"/>
        <end position="277"/>
    </location>
</feature>
<accession>A0A069QMZ3</accession>
<dbReference type="AlphaFoldDB" id="A0A069QMZ3"/>
<evidence type="ECO:0000256" key="1">
    <source>
        <dbReference type="ARBA" id="ARBA00011028"/>
    </source>
</evidence>
<dbReference type="PANTHER" id="PTHR42953:SF3">
    <property type="entry name" value="HIGH-AFFINITY ZINC UPTAKE SYSTEM PROTEIN ZNUA"/>
    <property type="match status" value="1"/>
</dbReference>
<protein>
    <submittedName>
        <fullName evidence="5">ABC transporter, substrate-binding protein</fullName>
    </submittedName>
</protein>
<evidence type="ECO:0000256" key="4">
    <source>
        <dbReference type="SAM" id="SignalP"/>
    </source>
</evidence>
<dbReference type="Gene3D" id="3.40.50.1980">
    <property type="entry name" value="Nitrogenase molybdenum iron protein domain"/>
    <property type="match status" value="2"/>
</dbReference>
<reference evidence="5 6" key="1">
    <citation type="submission" date="2013-08" db="EMBL/GenBank/DDBJ databases">
        <authorList>
            <person name="Weinstock G."/>
            <person name="Sodergren E."/>
            <person name="Wylie T."/>
            <person name="Fulton L."/>
            <person name="Fulton R."/>
            <person name="Fronick C."/>
            <person name="O'Laughlin M."/>
            <person name="Godfrey J."/>
            <person name="Miner T."/>
            <person name="Herter B."/>
            <person name="Appelbaum E."/>
            <person name="Cordes M."/>
            <person name="Lek S."/>
            <person name="Wollam A."/>
            <person name="Pepin K.H."/>
            <person name="Palsikar V.B."/>
            <person name="Mitreva M."/>
            <person name="Wilson R.K."/>
        </authorList>
    </citation>
    <scope>NUCLEOTIDE SEQUENCE [LARGE SCALE GENOMIC DNA]</scope>
    <source>
        <strain evidence="5 6">ATCC 15930</strain>
    </source>
</reference>
<dbReference type="GO" id="GO:0030001">
    <property type="term" value="P:metal ion transport"/>
    <property type="evidence" value="ECO:0007669"/>
    <property type="project" value="InterPro"/>
</dbReference>
<gene>
    <name evidence="5" type="ORF">HMPREF1991_00517</name>
</gene>
<dbReference type="SUPFAM" id="SSF53807">
    <property type="entry name" value="Helical backbone' metal receptor"/>
    <property type="match status" value="1"/>
</dbReference>
<dbReference type="InterPro" id="IPR050492">
    <property type="entry name" value="Bact_metal-bind_prot9"/>
</dbReference>
<comment type="caution">
    <text evidence="5">The sequence shown here is derived from an EMBL/GenBank/DDBJ whole genome shotgun (WGS) entry which is preliminary data.</text>
</comment>
<dbReference type="Proteomes" id="UP000027442">
    <property type="component" value="Unassembled WGS sequence"/>
</dbReference>
<dbReference type="GO" id="GO:0046872">
    <property type="term" value="F:metal ion binding"/>
    <property type="evidence" value="ECO:0007669"/>
    <property type="project" value="InterPro"/>
</dbReference>
<keyword evidence="3 4" id="KW-0732">Signal</keyword>
<keyword evidence="2" id="KW-0813">Transport</keyword>